<dbReference type="Gene3D" id="2.60.120.330">
    <property type="entry name" value="B-lactam Antibiotic, Isopenicillin N Synthase, Chain"/>
    <property type="match status" value="1"/>
</dbReference>
<name>A0A371I4C1_MUCPR</name>
<protein>
    <submittedName>
        <fullName evidence="2">1-aminocyclopropane-1-carboxylate oxidase-like 11</fullName>
    </submittedName>
</protein>
<proteinExistence type="predicted"/>
<dbReference type="Proteomes" id="UP000257109">
    <property type="component" value="Unassembled WGS sequence"/>
</dbReference>
<dbReference type="AlphaFoldDB" id="A0A371I4C1"/>
<dbReference type="SUPFAM" id="SSF51197">
    <property type="entry name" value="Clavaminate synthase-like"/>
    <property type="match status" value="1"/>
</dbReference>
<feature type="region of interest" description="Disordered" evidence="1">
    <location>
        <begin position="158"/>
        <end position="181"/>
    </location>
</feature>
<feature type="compositionally biased region" description="Basic and acidic residues" evidence="1">
    <location>
        <begin position="167"/>
        <end position="181"/>
    </location>
</feature>
<sequence>LITNDRFVSVYHRVLSNNTGPRISVASFFVKSNDPVEGKLKVYGPIKELLSEANPPIYRDTTIKDFLAYYYAKGLDGKSSLDHFSYVMKVRDRLTEMATNSGQSSNPRTHVHIMPHSMPRKKEKVKWAFSGWVIPKGPDHGAPHKCIGFRRQNCTSDKRLQHSVGVRKREAKKEGKESNDT</sequence>
<keyword evidence="3" id="KW-1185">Reference proteome</keyword>
<evidence type="ECO:0000256" key="1">
    <source>
        <dbReference type="SAM" id="MobiDB-lite"/>
    </source>
</evidence>
<feature type="non-terminal residue" evidence="2">
    <location>
        <position position="1"/>
    </location>
</feature>
<dbReference type="InterPro" id="IPR027443">
    <property type="entry name" value="IPNS-like_sf"/>
</dbReference>
<gene>
    <name evidence="2" type="ORF">CR513_05763</name>
</gene>
<accession>A0A371I4C1</accession>
<comment type="caution">
    <text evidence="2">The sequence shown here is derived from an EMBL/GenBank/DDBJ whole genome shotgun (WGS) entry which is preliminary data.</text>
</comment>
<evidence type="ECO:0000313" key="3">
    <source>
        <dbReference type="Proteomes" id="UP000257109"/>
    </source>
</evidence>
<dbReference type="EMBL" id="QJKJ01000965">
    <property type="protein sequence ID" value="RDY09814.1"/>
    <property type="molecule type" value="Genomic_DNA"/>
</dbReference>
<reference evidence="2" key="1">
    <citation type="submission" date="2018-05" db="EMBL/GenBank/DDBJ databases">
        <title>Draft genome of Mucuna pruriens seed.</title>
        <authorList>
            <person name="Nnadi N.E."/>
            <person name="Vos R."/>
            <person name="Hasami M.H."/>
            <person name="Devisetty U.K."/>
            <person name="Aguiy J.C."/>
        </authorList>
    </citation>
    <scope>NUCLEOTIDE SEQUENCE [LARGE SCALE GENOMIC DNA]</scope>
    <source>
        <strain evidence="2">JCA_2017</strain>
    </source>
</reference>
<dbReference type="STRING" id="157652.A0A371I4C1"/>
<organism evidence="2 3">
    <name type="scientific">Mucuna pruriens</name>
    <name type="common">Velvet bean</name>
    <name type="synonym">Dolichos pruriens</name>
    <dbReference type="NCBI Taxonomy" id="157652"/>
    <lineage>
        <taxon>Eukaryota</taxon>
        <taxon>Viridiplantae</taxon>
        <taxon>Streptophyta</taxon>
        <taxon>Embryophyta</taxon>
        <taxon>Tracheophyta</taxon>
        <taxon>Spermatophyta</taxon>
        <taxon>Magnoliopsida</taxon>
        <taxon>eudicotyledons</taxon>
        <taxon>Gunneridae</taxon>
        <taxon>Pentapetalae</taxon>
        <taxon>rosids</taxon>
        <taxon>fabids</taxon>
        <taxon>Fabales</taxon>
        <taxon>Fabaceae</taxon>
        <taxon>Papilionoideae</taxon>
        <taxon>50 kb inversion clade</taxon>
        <taxon>NPAAA clade</taxon>
        <taxon>indigoferoid/millettioid clade</taxon>
        <taxon>Phaseoleae</taxon>
        <taxon>Mucuna</taxon>
    </lineage>
</organism>
<dbReference type="OrthoDB" id="288590at2759"/>
<evidence type="ECO:0000313" key="2">
    <source>
        <dbReference type="EMBL" id="RDY09814.1"/>
    </source>
</evidence>